<dbReference type="PANTHER" id="PTHR38733:SF1">
    <property type="entry name" value="TYPE IV METHYL-DIRECTED RESTRICTION ENZYME ECOKMCRBC"/>
    <property type="match status" value="1"/>
</dbReference>
<dbReference type="RefSeq" id="WP_142691776.1">
    <property type="nucleotide sequence ID" value="NZ_BAAACC010000016.1"/>
</dbReference>
<dbReference type="AlphaFoldDB" id="A0AAP9SF72"/>
<dbReference type="GO" id="GO:0004519">
    <property type="term" value="F:endonuclease activity"/>
    <property type="evidence" value="ECO:0007669"/>
    <property type="project" value="UniProtKB-KW"/>
</dbReference>
<dbReference type="NCBIfam" id="NF007277">
    <property type="entry name" value="PRK09736.1"/>
    <property type="match status" value="1"/>
</dbReference>
<keyword evidence="1" id="KW-0540">Nuclease</keyword>
<dbReference type="PANTHER" id="PTHR38733">
    <property type="entry name" value="PROTEIN MCRC"/>
    <property type="match status" value="1"/>
</dbReference>
<evidence type="ECO:0000313" key="2">
    <source>
        <dbReference type="Proteomes" id="UP000503330"/>
    </source>
</evidence>
<dbReference type="GO" id="GO:0009307">
    <property type="term" value="P:DNA restriction-modification system"/>
    <property type="evidence" value="ECO:0007669"/>
    <property type="project" value="InterPro"/>
</dbReference>
<dbReference type="InterPro" id="IPR019292">
    <property type="entry name" value="McrC"/>
</dbReference>
<reference evidence="1 2" key="1">
    <citation type="submission" date="2020-02" db="EMBL/GenBank/DDBJ databases">
        <authorList>
            <person name="Kociolek L.K."/>
            <person name="Ozer E.A."/>
        </authorList>
    </citation>
    <scope>NUCLEOTIDE SEQUENCE [LARGE SCALE GENOMIC DNA]</scope>
    <source>
        <strain evidence="1 2">ATCC 14501</strain>
    </source>
</reference>
<organism evidence="1 2">
    <name type="scientific">Clostridium innocuum</name>
    <dbReference type="NCBI Taxonomy" id="1522"/>
    <lineage>
        <taxon>Bacteria</taxon>
        <taxon>Bacillati</taxon>
        <taxon>Bacillota</taxon>
        <taxon>Clostridia</taxon>
        <taxon>Eubacteriales</taxon>
        <taxon>Clostridiaceae</taxon>
        <taxon>Clostridium</taxon>
    </lineage>
</organism>
<name>A0AAP9SF72_CLOIN</name>
<dbReference type="EC" id="3.1.21.-" evidence="1"/>
<dbReference type="GeneID" id="61925622"/>
<proteinExistence type="predicted"/>
<sequence>MIPVKNVYYMLSYAFRILNEDGYKQISTEEFDNILELCASILSRGLSILIKRGLLKEYISQSEEIGSVKGKIEVSESTKKSTLIRNRLICTYDNFSVNSYPNRIIKTTMNTLLKSDLSNERKKELRKIYFYFQDVDILNIHDINWKIQYNKNNQNYRLLISVCYLVIHGLLQTKSSGSFKLMDFIDEQRMSKLYEKFILEYYRKEFSELDVSSSQIQWNLDDGFDLMLPVMQSDIMISNNEKTLIIDAKYYSHSTQSQFDVHTIHSHNLYQIFTYVKNKDKNNTGNISGMLLYAKTDEDIQPNKDYKMSGNQISVKNLDLNCDFTQIKKQLNEFVKNMMK</sequence>
<protein>
    <submittedName>
        <fullName evidence="1">5-methylcytosine-specific restriction endonuclease system specificity protein McrC</fullName>
        <ecNumber evidence="1">3.1.21.-</ecNumber>
    </submittedName>
</protein>
<dbReference type="Pfam" id="PF10117">
    <property type="entry name" value="McrBC"/>
    <property type="match status" value="1"/>
</dbReference>
<dbReference type="REBASE" id="388995">
    <property type="entry name" value="Cin14501McrBCP"/>
</dbReference>
<dbReference type="Proteomes" id="UP000503330">
    <property type="component" value="Chromosome"/>
</dbReference>
<dbReference type="PIRSF" id="PIRSF003109">
    <property type="entry name" value="McrC"/>
    <property type="match status" value="1"/>
</dbReference>
<gene>
    <name evidence="1" type="primary">mcrC</name>
    <name evidence="1" type="ORF">G4D54_08755</name>
</gene>
<keyword evidence="1" id="KW-0255">Endonuclease</keyword>
<evidence type="ECO:0000313" key="1">
    <source>
        <dbReference type="EMBL" id="QJA02506.1"/>
    </source>
</evidence>
<dbReference type="GO" id="GO:0016787">
    <property type="term" value="F:hydrolase activity"/>
    <property type="evidence" value="ECO:0007669"/>
    <property type="project" value="UniProtKB-KW"/>
</dbReference>
<keyword evidence="1" id="KW-0378">Hydrolase</keyword>
<accession>A0AAP9SF72</accession>
<dbReference type="EMBL" id="CP048838">
    <property type="protein sequence ID" value="QJA02506.1"/>
    <property type="molecule type" value="Genomic_DNA"/>
</dbReference>
<dbReference type="InterPro" id="IPR014407">
    <property type="entry name" value="McrC_bac"/>
</dbReference>